<name>A0A2A5T6U1_9GAMM</name>
<evidence type="ECO:0000313" key="2">
    <source>
        <dbReference type="Proteomes" id="UP000219020"/>
    </source>
</evidence>
<accession>A0A2A5T6U1</accession>
<dbReference type="EMBL" id="NBYY01000009">
    <property type="protein sequence ID" value="PCS23864.1"/>
    <property type="molecule type" value="Genomic_DNA"/>
</dbReference>
<evidence type="ECO:0000313" key="1">
    <source>
        <dbReference type="EMBL" id="PCS23864.1"/>
    </source>
</evidence>
<organism evidence="1 2">
    <name type="scientific">Candidatus Enterovibrio escicola</name>
    <dbReference type="NCBI Taxonomy" id="1927127"/>
    <lineage>
        <taxon>Bacteria</taxon>
        <taxon>Pseudomonadati</taxon>
        <taxon>Pseudomonadota</taxon>
        <taxon>Gammaproteobacteria</taxon>
        <taxon>Vibrionales</taxon>
        <taxon>Vibrionaceae</taxon>
        <taxon>Enterovibrio</taxon>
    </lineage>
</organism>
<keyword evidence="2" id="KW-1185">Reference proteome</keyword>
<sequence>MRSVNEGIAKMKHIFNTRGSAHLGYRSAGDIFRVFDG</sequence>
<dbReference type="AlphaFoldDB" id="A0A2A5T6U1"/>
<dbReference type="Proteomes" id="UP000219020">
    <property type="component" value="Unassembled WGS sequence"/>
</dbReference>
<proteinExistence type="predicted"/>
<gene>
    <name evidence="1" type="ORF">BTN49_0835</name>
</gene>
<comment type="caution">
    <text evidence="1">The sequence shown here is derived from an EMBL/GenBank/DDBJ whole genome shotgun (WGS) entry which is preliminary data.</text>
</comment>
<reference evidence="2" key="1">
    <citation type="submission" date="2017-04" db="EMBL/GenBank/DDBJ databases">
        <title>Genome evolution of the luminous symbionts of deep sea anglerfish.</title>
        <authorList>
            <person name="Hendry T.A."/>
        </authorList>
    </citation>
    <scope>NUCLEOTIDE SEQUENCE [LARGE SCALE GENOMIC DNA]</scope>
</reference>
<protein>
    <submittedName>
        <fullName evidence="1">Uncharacterized protein</fullName>
    </submittedName>
</protein>